<reference evidence="1 2" key="1">
    <citation type="journal article" date="2020" name="ISME J.">
        <title>Uncovering the hidden diversity of litter-decomposition mechanisms in mushroom-forming fungi.</title>
        <authorList>
            <person name="Floudas D."/>
            <person name="Bentzer J."/>
            <person name="Ahren D."/>
            <person name="Johansson T."/>
            <person name="Persson P."/>
            <person name="Tunlid A."/>
        </authorList>
    </citation>
    <scope>NUCLEOTIDE SEQUENCE [LARGE SCALE GENOMIC DNA]</scope>
    <source>
        <strain evidence="1 2">CBS 101986</strain>
    </source>
</reference>
<organism evidence="1 2">
    <name type="scientific">Psilocybe cf. subviscida</name>
    <dbReference type="NCBI Taxonomy" id="2480587"/>
    <lineage>
        <taxon>Eukaryota</taxon>
        <taxon>Fungi</taxon>
        <taxon>Dikarya</taxon>
        <taxon>Basidiomycota</taxon>
        <taxon>Agaricomycotina</taxon>
        <taxon>Agaricomycetes</taxon>
        <taxon>Agaricomycetidae</taxon>
        <taxon>Agaricales</taxon>
        <taxon>Agaricineae</taxon>
        <taxon>Strophariaceae</taxon>
        <taxon>Psilocybe</taxon>
    </lineage>
</organism>
<dbReference type="AlphaFoldDB" id="A0A8H5BFM5"/>
<gene>
    <name evidence="1" type="ORF">D9619_000176</name>
</gene>
<evidence type="ECO:0000313" key="2">
    <source>
        <dbReference type="Proteomes" id="UP000567179"/>
    </source>
</evidence>
<proteinExistence type="predicted"/>
<name>A0A8H5BFM5_9AGAR</name>
<evidence type="ECO:0000313" key="1">
    <source>
        <dbReference type="EMBL" id="KAF5322284.1"/>
    </source>
</evidence>
<keyword evidence="2" id="KW-1185">Reference proteome</keyword>
<protein>
    <submittedName>
        <fullName evidence="1">Uncharacterized protein</fullName>
    </submittedName>
</protein>
<dbReference type="EMBL" id="JAACJJ010000028">
    <property type="protein sequence ID" value="KAF5322284.1"/>
    <property type="molecule type" value="Genomic_DNA"/>
</dbReference>
<sequence length="405" mass="45905">MHASLRDFLLDPSRSNIFCINMQTRAVGIVCRAIELLEGGTALTVPRCLIPLITILSYYSESMRDDDEGFRIYSLVSNFNVVETVLCKIDADLIDDELASALKSYIDWLLEESEYTSDPLRALLQPTLAQIKTWLVNQFDKLDFHNLNNTEQIDVWPFFTPYCIDFGDGYPTSVSENLSSALKICGSSPSCHRDLRGTRFNLSNRTAVLCFLLPHLVRPSDSDYSLTPGSDSWLMESDFLGRHAMSRERYGTALQRVIYYLLQLPEAVLLKILHVSDSKKAILFTPIMRLIRAILHTFFYRSPCTTDLYFLVALASPVLRKVGMVDDISGYTYGALTEFPFLNNTTDLDYIRAKRQVEEACIKRKIKTSLRELVERMGLTGMQSVAYKELLGSFAGIDKRAPQSS</sequence>
<dbReference type="Proteomes" id="UP000567179">
    <property type="component" value="Unassembled WGS sequence"/>
</dbReference>
<comment type="caution">
    <text evidence="1">The sequence shown here is derived from an EMBL/GenBank/DDBJ whole genome shotgun (WGS) entry which is preliminary data.</text>
</comment>
<accession>A0A8H5BFM5</accession>